<accession>A0AA87ZL57</accession>
<dbReference type="GO" id="GO:0000172">
    <property type="term" value="C:ribonuclease MRP complex"/>
    <property type="evidence" value="ECO:0007669"/>
    <property type="project" value="InterPro"/>
</dbReference>
<evidence type="ECO:0000256" key="2">
    <source>
        <dbReference type="ARBA" id="ARBA00006181"/>
    </source>
</evidence>
<name>A0AA87ZL57_FICCA</name>
<dbReference type="InterPro" id="IPR016848">
    <property type="entry name" value="RNase_P/MRP_Rpp29-subunit"/>
</dbReference>
<comment type="similarity">
    <text evidence="2">Belongs to the eukaryotic/archaeal RNase P protein component 1 family.</text>
</comment>
<evidence type="ECO:0000313" key="5">
    <source>
        <dbReference type="Proteomes" id="UP001187192"/>
    </source>
</evidence>
<dbReference type="InterPro" id="IPR036980">
    <property type="entry name" value="RNase_P/MRP_Rpp29_sf"/>
</dbReference>
<dbReference type="Proteomes" id="UP001187192">
    <property type="component" value="Unassembled WGS sequence"/>
</dbReference>
<organism evidence="4 5">
    <name type="scientific">Ficus carica</name>
    <name type="common">Common fig</name>
    <dbReference type="NCBI Taxonomy" id="3494"/>
    <lineage>
        <taxon>Eukaryota</taxon>
        <taxon>Viridiplantae</taxon>
        <taxon>Streptophyta</taxon>
        <taxon>Embryophyta</taxon>
        <taxon>Tracheophyta</taxon>
        <taxon>Spermatophyta</taxon>
        <taxon>Magnoliopsida</taxon>
        <taxon>eudicotyledons</taxon>
        <taxon>Gunneridae</taxon>
        <taxon>Pentapetalae</taxon>
        <taxon>rosids</taxon>
        <taxon>fabids</taxon>
        <taxon>Rosales</taxon>
        <taxon>Moraceae</taxon>
        <taxon>Ficeae</taxon>
        <taxon>Ficus</taxon>
    </lineage>
</organism>
<feature type="compositionally biased region" description="Basic and acidic residues" evidence="3">
    <location>
        <begin position="38"/>
        <end position="51"/>
    </location>
</feature>
<reference evidence="4" key="1">
    <citation type="submission" date="2023-07" db="EMBL/GenBank/DDBJ databases">
        <title>draft genome sequence of fig (Ficus carica).</title>
        <authorList>
            <person name="Takahashi T."/>
            <person name="Nishimura K."/>
        </authorList>
    </citation>
    <scope>NUCLEOTIDE SEQUENCE</scope>
</reference>
<dbReference type="AlphaFoldDB" id="A0AA87ZL57"/>
<dbReference type="Gene3D" id="2.30.30.210">
    <property type="entry name" value="Ribonuclease P/MRP, subunit p29"/>
    <property type="match status" value="1"/>
</dbReference>
<evidence type="ECO:0000256" key="3">
    <source>
        <dbReference type="SAM" id="MobiDB-lite"/>
    </source>
</evidence>
<dbReference type="InterPro" id="IPR002730">
    <property type="entry name" value="Rpp29/RNP1"/>
</dbReference>
<protein>
    <submittedName>
        <fullName evidence="4">Uncharacterized protein</fullName>
    </submittedName>
</protein>
<comment type="subcellular location">
    <subcellularLocation>
        <location evidence="1">Nucleus</location>
    </subcellularLocation>
</comment>
<proteinExistence type="inferred from homology"/>
<dbReference type="PANTHER" id="PTHR13348:SF0">
    <property type="entry name" value="RIBONUCLEASE P PROTEIN SUBUNIT P29"/>
    <property type="match status" value="1"/>
</dbReference>
<gene>
    <name evidence="4" type="ORF">TIFTF001_008325</name>
</gene>
<dbReference type="GO" id="GO:0001682">
    <property type="term" value="P:tRNA 5'-leader removal"/>
    <property type="evidence" value="ECO:0007669"/>
    <property type="project" value="InterPro"/>
</dbReference>
<sequence length="300" mass="34181">MATDSAVPQDQKKRSLEALERRFAAAKAELALQQKKTTTTEKDGKHPNSDVSKKGNFTFSGYFASEDVDKNDPTYLTISQSVHENLLTTDVQISSRRESKVDKILHYLLQNGDSAQKYMQGSRSKKIDNVILLDNYVQKQSMPTASRLRALQMHSKRSKKHMSMKQHKKHGSLHLPRELHKYENFRPMHEIWKDYMTRLLKTSGKNQLAQCLVEADLHGAIILVVECKVTSFAGVSGIMIRETAETFGIVTQDDKFRGPEQALLIVPKKFSIFVFQVDCWKVTLQGDKLTSRDAPLTHQF</sequence>
<dbReference type="SMART" id="SM00538">
    <property type="entry name" value="POP4"/>
    <property type="match status" value="1"/>
</dbReference>
<keyword evidence="5" id="KW-1185">Reference proteome</keyword>
<evidence type="ECO:0000313" key="4">
    <source>
        <dbReference type="EMBL" id="GMN39089.1"/>
    </source>
</evidence>
<dbReference type="GO" id="GO:0030677">
    <property type="term" value="C:ribonuclease P complex"/>
    <property type="evidence" value="ECO:0007669"/>
    <property type="project" value="InterPro"/>
</dbReference>
<dbReference type="SUPFAM" id="SSF101744">
    <property type="entry name" value="Rof/RNase P subunit-like"/>
    <property type="match status" value="1"/>
</dbReference>
<dbReference type="EMBL" id="BTGU01000009">
    <property type="protein sequence ID" value="GMN39089.1"/>
    <property type="molecule type" value="Genomic_DNA"/>
</dbReference>
<dbReference type="GO" id="GO:0006364">
    <property type="term" value="P:rRNA processing"/>
    <property type="evidence" value="ECO:0007669"/>
    <property type="project" value="TreeGrafter"/>
</dbReference>
<feature type="region of interest" description="Disordered" evidence="3">
    <location>
        <begin position="30"/>
        <end position="51"/>
    </location>
</feature>
<dbReference type="GO" id="GO:0005634">
    <property type="term" value="C:nucleus"/>
    <property type="evidence" value="ECO:0007669"/>
    <property type="project" value="UniProtKB-SubCell"/>
</dbReference>
<dbReference type="Pfam" id="PF01868">
    <property type="entry name" value="RNase_P-MRP_p29"/>
    <property type="match status" value="1"/>
</dbReference>
<dbReference type="PANTHER" id="PTHR13348">
    <property type="entry name" value="RIBONUCLEASE P SUBUNIT P29"/>
    <property type="match status" value="1"/>
</dbReference>
<comment type="caution">
    <text evidence="4">The sequence shown here is derived from an EMBL/GenBank/DDBJ whole genome shotgun (WGS) entry which is preliminary data.</text>
</comment>
<dbReference type="InterPro" id="IPR023534">
    <property type="entry name" value="Rof/RNase_P-like"/>
</dbReference>
<evidence type="ECO:0000256" key="1">
    <source>
        <dbReference type="ARBA" id="ARBA00004123"/>
    </source>
</evidence>
<dbReference type="GO" id="GO:0033204">
    <property type="term" value="F:ribonuclease P RNA binding"/>
    <property type="evidence" value="ECO:0007669"/>
    <property type="project" value="InterPro"/>
</dbReference>